<evidence type="ECO:0000256" key="3">
    <source>
        <dbReference type="ARBA" id="ARBA00023237"/>
    </source>
</evidence>
<proteinExistence type="predicted"/>
<keyword evidence="2" id="KW-0472">Membrane</keyword>
<evidence type="ECO:0000256" key="1">
    <source>
        <dbReference type="ARBA" id="ARBA00004442"/>
    </source>
</evidence>
<dbReference type="SUPFAM" id="SSF49464">
    <property type="entry name" value="Carboxypeptidase regulatory domain-like"/>
    <property type="match status" value="1"/>
</dbReference>
<gene>
    <name evidence="6" type="ORF">FHS99_002830</name>
</gene>
<evidence type="ECO:0000313" key="6">
    <source>
        <dbReference type="EMBL" id="MBB5730332.1"/>
    </source>
</evidence>
<feature type="signal peptide" evidence="4">
    <location>
        <begin position="1"/>
        <end position="20"/>
    </location>
</feature>
<reference evidence="6 7" key="1">
    <citation type="submission" date="2020-08" db="EMBL/GenBank/DDBJ databases">
        <title>Genomic Encyclopedia of Type Strains, Phase IV (KMG-IV): sequencing the most valuable type-strain genomes for metagenomic binning, comparative biology and taxonomic classification.</title>
        <authorList>
            <person name="Goeker M."/>
        </authorList>
    </citation>
    <scope>NUCLEOTIDE SEQUENCE [LARGE SCALE GENOMIC DNA]</scope>
    <source>
        <strain evidence="6 7">DSM 103336</strain>
    </source>
</reference>
<dbReference type="Pfam" id="PF25183">
    <property type="entry name" value="OMP_b-brl_4"/>
    <property type="match status" value="2"/>
</dbReference>
<dbReference type="OrthoDB" id="9768147at2"/>
<keyword evidence="7" id="KW-1185">Reference proteome</keyword>
<dbReference type="InterPro" id="IPR057601">
    <property type="entry name" value="Oar-like_b-barrel"/>
</dbReference>
<dbReference type="SUPFAM" id="SSF56935">
    <property type="entry name" value="Porins"/>
    <property type="match status" value="1"/>
</dbReference>
<dbReference type="InterPro" id="IPR008969">
    <property type="entry name" value="CarboxyPept-like_regulatory"/>
</dbReference>
<dbReference type="AlphaFoldDB" id="A0A7W9BUG0"/>
<evidence type="ECO:0000256" key="4">
    <source>
        <dbReference type="SAM" id="SignalP"/>
    </source>
</evidence>
<keyword evidence="3" id="KW-0998">Cell outer membrane</keyword>
<dbReference type="Pfam" id="PF13620">
    <property type="entry name" value="CarboxypepD_reg"/>
    <property type="match status" value="1"/>
</dbReference>
<accession>A0A7W9BUG0</accession>
<dbReference type="GO" id="GO:0009279">
    <property type="term" value="C:cell outer membrane"/>
    <property type="evidence" value="ECO:0007669"/>
    <property type="project" value="UniProtKB-SubCell"/>
</dbReference>
<protein>
    <recommendedName>
        <fullName evidence="5">TonB-dependent transporter Oar-like beta-barrel domain-containing protein</fullName>
    </recommendedName>
</protein>
<feature type="domain" description="TonB-dependent transporter Oar-like beta-barrel" evidence="5">
    <location>
        <begin position="351"/>
        <end position="1036"/>
    </location>
</feature>
<dbReference type="Gene3D" id="2.40.170.20">
    <property type="entry name" value="TonB-dependent receptor, beta-barrel domain"/>
    <property type="match status" value="1"/>
</dbReference>
<evidence type="ECO:0000256" key="2">
    <source>
        <dbReference type="ARBA" id="ARBA00023136"/>
    </source>
</evidence>
<sequence>MNKFLIGCAVVALASPAAYAQETTSIIRGSVTANGAPVAGATVVIANPSTGTRSTLTTDASGSFNANGLRVGGPFSVAVSAPGYTDATITDIFTIVGQAYEVPITLTAANTADAGEEVVITAAASNASSVSQGPSTVLSRADIAQVASINRDIRDLARRDPFASLDLANNRAVSFAGQNPRFNRFSVDGVAVSDNFGLNPDGLPSRRGPVPLDAIGQFQVKIAPFDIREGNFQGGAINIVLRSGTNDFQGTGFYSQTNDELNGDKTIGNRSVVIPNFKSEDYGIQLSGPIIKDKLFFMVAGERIRAGTPIFEGASDGGAGVGIPNLTSAAIDQVSQIAQSRYGYETGGVLSNSDDRDDRVVAKLDANLSDTQRASLTYTYTKDSILISQNASTSTATPSLGLRSNGYRASNRLHSGIAQLNSDWSDSFSTEVRGFYKDYKRGQDPILGRGFGQFQVCTAPTSDRGTAAAALGTSTSLSIVCPNGVPTVSFGPDISRQSNALTSKTYGFSGLARLTLNGHELKILAEYQDNDTFNQFLQRSAGDYYFDSIADFAAGNAQRLRYQNATSLDENDAAAQFGYQTYTFGIQDDWRVNDMLTLTYGARYDLFGGHSAAEQNPNFLARYGFDNTSFINGRGVFQPRIGFNFKPVQRLSFRGGVGIFAGGAPDVYISNSFSNTGILTNSIDVRQNNNSTSYTGATPAQGSAILTNVNGTAIAPAAGTLLQNGTLATTATTNALDPNFKLPSQWRATLSTDYSADLGPLGDKWNFGVDFLYSAVRNQVAFRDIRSVPIPGSLTPDGRQRYRRIAESGLTAAVLAADTNQDILLTNVKRGRSYVAVARFEKSFDLGLSFGASFTYQDVTDEAPATSSTAGSNYNSGAFNGSNQATYGTSNEETKYQVKYNVSFVRAFFGDFNTSATLFGETRSGRPFSYTSFDPTQGRGAVYGVVGVGGRNLLYVPTVGGDPLVRYDNAATQARFENLITTSKLNKYQGKIAPRNAFRSPWFTKIDLHVEQEVPAFIGTSRFSLFADIENLGNLLNNKWGSLRQFGFPYTETPIRIACEAVGANTCGRYVYSSPSEPTAALLPNLSLYSVRVGARFSF</sequence>
<feature type="chain" id="PRO_5031457357" description="TonB-dependent transporter Oar-like beta-barrel domain-containing protein" evidence="4">
    <location>
        <begin position="21"/>
        <end position="1099"/>
    </location>
</feature>
<evidence type="ECO:0000313" key="7">
    <source>
        <dbReference type="Proteomes" id="UP000546701"/>
    </source>
</evidence>
<dbReference type="Proteomes" id="UP000546701">
    <property type="component" value="Unassembled WGS sequence"/>
</dbReference>
<organism evidence="6 7">
    <name type="scientific">Sphingomonas prati</name>
    <dbReference type="NCBI Taxonomy" id="1843237"/>
    <lineage>
        <taxon>Bacteria</taxon>
        <taxon>Pseudomonadati</taxon>
        <taxon>Pseudomonadota</taxon>
        <taxon>Alphaproteobacteria</taxon>
        <taxon>Sphingomonadales</taxon>
        <taxon>Sphingomonadaceae</taxon>
        <taxon>Sphingomonas</taxon>
    </lineage>
</organism>
<comment type="subcellular location">
    <subcellularLocation>
        <location evidence="1">Cell outer membrane</location>
    </subcellularLocation>
</comment>
<evidence type="ECO:0000259" key="5">
    <source>
        <dbReference type="Pfam" id="PF25183"/>
    </source>
</evidence>
<dbReference type="Gene3D" id="2.60.40.1120">
    <property type="entry name" value="Carboxypeptidase-like, regulatory domain"/>
    <property type="match status" value="1"/>
</dbReference>
<name>A0A7W9BUG0_9SPHN</name>
<dbReference type="RefSeq" id="WP_157176209.1">
    <property type="nucleotide sequence ID" value="NZ_BMJP01000004.1"/>
</dbReference>
<feature type="domain" description="TonB-dependent transporter Oar-like beta-barrel" evidence="5">
    <location>
        <begin position="240"/>
        <end position="306"/>
    </location>
</feature>
<dbReference type="EMBL" id="JACIJR010000006">
    <property type="protein sequence ID" value="MBB5730332.1"/>
    <property type="molecule type" value="Genomic_DNA"/>
</dbReference>
<comment type="caution">
    <text evidence="6">The sequence shown here is derived from an EMBL/GenBank/DDBJ whole genome shotgun (WGS) entry which is preliminary data.</text>
</comment>
<keyword evidence="4" id="KW-0732">Signal</keyword>
<dbReference type="InterPro" id="IPR036942">
    <property type="entry name" value="Beta-barrel_TonB_sf"/>
</dbReference>